<dbReference type="InterPro" id="IPR014211">
    <property type="entry name" value="Spore_III_AD"/>
</dbReference>
<dbReference type="KEGG" id="tfr:BR63_03865"/>
<keyword evidence="1" id="KW-0472">Membrane</keyword>
<dbReference type="OrthoDB" id="1682150at2"/>
<evidence type="ECO:0000256" key="1">
    <source>
        <dbReference type="SAM" id="Phobius"/>
    </source>
</evidence>
<sequence>MEILQIVGIGLIGAILAVFVKERNKEIALLISMATGLLIFLFAVSKVSAVIKVLEELASRANINMFYLTTVLKIIGIAYIAEFGAQVCKDAGEGSIATKIELAAKILVMVLALPIIVAILESVLRLIP</sequence>
<organism evidence="2 3">
    <name type="scientific">Thermanaerosceptrum fracticalcis</name>
    <dbReference type="NCBI Taxonomy" id="1712410"/>
    <lineage>
        <taxon>Bacteria</taxon>
        <taxon>Bacillati</taxon>
        <taxon>Bacillota</taxon>
        <taxon>Clostridia</taxon>
        <taxon>Eubacteriales</taxon>
        <taxon>Peptococcaceae</taxon>
        <taxon>Thermanaerosceptrum</taxon>
    </lineage>
</organism>
<dbReference type="Pfam" id="PF06686">
    <property type="entry name" value="SpoIIIAC"/>
    <property type="match status" value="2"/>
</dbReference>
<protein>
    <submittedName>
        <fullName evidence="2">Stage III sporulation protein AD</fullName>
    </submittedName>
</protein>
<feature type="transmembrane region" description="Helical" evidence="1">
    <location>
        <begin position="27"/>
        <end position="45"/>
    </location>
</feature>
<dbReference type="RefSeq" id="WP_034421487.1">
    <property type="nucleotide sequence ID" value="NZ_CP045798.1"/>
</dbReference>
<feature type="transmembrane region" description="Helical" evidence="1">
    <location>
        <begin position="65"/>
        <end position="85"/>
    </location>
</feature>
<dbReference type="AlphaFoldDB" id="A0A7G6E0C3"/>
<keyword evidence="1" id="KW-1133">Transmembrane helix</keyword>
<feature type="transmembrane region" description="Helical" evidence="1">
    <location>
        <begin position="106"/>
        <end position="127"/>
    </location>
</feature>
<proteinExistence type="predicted"/>
<reference evidence="2 3" key="1">
    <citation type="journal article" date="2019" name="Front. Microbiol.">
        <title>Thermoanaerosceptrum fracticalcis gen. nov. sp. nov., a Novel Fumarate-Fermenting Microorganism From a Deep Fractured Carbonate Aquifer of the US Great Basin.</title>
        <authorList>
            <person name="Hamilton-Brehm S.D."/>
            <person name="Stewart L.E."/>
            <person name="Zavarin M."/>
            <person name="Caldwell M."/>
            <person name="Lawson P.A."/>
            <person name="Onstott T.C."/>
            <person name="Grzymski J."/>
            <person name="Neveux I."/>
            <person name="Lollar B.S."/>
            <person name="Russell C.E."/>
            <person name="Moser D.P."/>
        </authorList>
    </citation>
    <scope>NUCLEOTIDE SEQUENCE [LARGE SCALE GENOMIC DNA]</scope>
    <source>
        <strain evidence="2 3">DRI-13</strain>
    </source>
</reference>
<name>A0A7G6E0C3_THEFR</name>
<keyword evidence="1" id="KW-0812">Transmembrane</keyword>
<evidence type="ECO:0000313" key="3">
    <source>
        <dbReference type="Proteomes" id="UP000515847"/>
    </source>
</evidence>
<dbReference type="Proteomes" id="UP000515847">
    <property type="component" value="Chromosome"/>
</dbReference>
<dbReference type="InterPro" id="IPR025664">
    <property type="entry name" value="Spore_III_AC/AD"/>
</dbReference>
<keyword evidence="3" id="KW-1185">Reference proteome</keyword>
<dbReference type="EMBL" id="CP045798">
    <property type="protein sequence ID" value="QNB45527.1"/>
    <property type="molecule type" value="Genomic_DNA"/>
</dbReference>
<gene>
    <name evidence="2" type="primary">spoIIIAD</name>
    <name evidence="2" type="ORF">BR63_03865</name>
</gene>
<accession>A0A7G6E0C3</accession>
<evidence type="ECO:0000313" key="2">
    <source>
        <dbReference type="EMBL" id="QNB45527.1"/>
    </source>
</evidence>
<feature type="transmembrane region" description="Helical" evidence="1">
    <location>
        <begin position="6"/>
        <end position="20"/>
    </location>
</feature>
<dbReference type="NCBIfam" id="TIGR02849">
    <property type="entry name" value="spore_III_AD"/>
    <property type="match status" value="1"/>
</dbReference>